<organism evidence="4 5">
    <name type="scientific">Dongia soli</name>
    <dbReference type="NCBI Taxonomy" id="600628"/>
    <lineage>
        <taxon>Bacteria</taxon>
        <taxon>Pseudomonadati</taxon>
        <taxon>Pseudomonadota</taxon>
        <taxon>Alphaproteobacteria</taxon>
        <taxon>Rhodospirillales</taxon>
        <taxon>Dongiaceae</taxon>
        <taxon>Dongia</taxon>
    </lineage>
</organism>
<keyword evidence="5" id="KW-1185">Reference proteome</keyword>
<feature type="signal peptide" evidence="2">
    <location>
        <begin position="1"/>
        <end position="23"/>
    </location>
</feature>
<evidence type="ECO:0000313" key="4">
    <source>
        <dbReference type="EMBL" id="MDY0882559.1"/>
    </source>
</evidence>
<sequence length="176" mass="19186">MLRAYSVALAAMFCLAAPNLAFAHITFETATAPAGSTYKAVLRVPHGCAGSPTTSIRVQIPEGVRQAKPMPKAGWTLTVKKHKLAQPYDWYGTKVEEDVSEIDWSGGNLSDAFYDEFVFRAKLPEDEGKIIRFPVIQTCAQGQEKWIEIPANGQDDDSVESPAPGVKLGKKSSQDD</sequence>
<feature type="region of interest" description="Disordered" evidence="1">
    <location>
        <begin position="148"/>
        <end position="176"/>
    </location>
</feature>
<name>A0ABU5E938_9PROT</name>
<dbReference type="Pfam" id="PF07987">
    <property type="entry name" value="DUF1775"/>
    <property type="match status" value="1"/>
</dbReference>
<dbReference type="InterPro" id="IPR038507">
    <property type="entry name" value="YcnI-like_sf"/>
</dbReference>
<protein>
    <submittedName>
        <fullName evidence="4">DUF1775 domain-containing protein</fullName>
    </submittedName>
</protein>
<dbReference type="CDD" id="cd08545">
    <property type="entry name" value="YcnI_like"/>
    <property type="match status" value="1"/>
</dbReference>
<dbReference type="Proteomes" id="UP001279642">
    <property type="component" value="Unassembled WGS sequence"/>
</dbReference>
<dbReference type="RefSeq" id="WP_320507632.1">
    <property type="nucleotide sequence ID" value="NZ_JAXCLW010000002.1"/>
</dbReference>
<feature type="domain" description="YncI copper-binding" evidence="3">
    <location>
        <begin position="24"/>
        <end position="168"/>
    </location>
</feature>
<evidence type="ECO:0000313" key="5">
    <source>
        <dbReference type="Proteomes" id="UP001279642"/>
    </source>
</evidence>
<comment type="caution">
    <text evidence="4">The sequence shown here is derived from an EMBL/GenBank/DDBJ whole genome shotgun (WGS) entry which is preliminary data.</text>
</comment>
<evidence type="ECO:0000259" key="3">
    <source>
        <dbReference type="Pfam" id="PF07987"/>
    </source>
</evidence>
<proteinExistence type="predicted"/>
<gene>
    <name evidence="4" type="ORF">SMD27_06870</name>
</gene>
<reference evidence="4 5" key="1">
    <citation type="journal article" date="2016" name="Antonie Van Leeuwenhoek">
        <title>Dongia soli sp. nov., isolated from soil from Dokdo, Korea.</title>
        <authorList>
            <person name="Kim D.U."/>
            <person name="Lee H."/>
            <person name="Kim H."/>
            <person name="Kim S.G."/>
            <person name="Ka J.O."/>
        </authorList>
    </citation>
    <scope>NUCLEOTIDE SEQUENCE [LARGE SCALE GENOMIC DNA]</scope>
    <source>
        <strain evidence="4 5">D78</strain>
    </source>
</reference>
<evidence type="ECO:0000256" key="1">
    <source>
        <dbReference type="SAM" id="MobiDB-lite"/>
    </source>
</evidence>
<accession>A0ABU5E938</accession>
<evidence type="ECO:0000256" key="2">
    <source>
        <dbReference type="SAM" id="SignalP"/>
    </source>
</evidence>
<dbReference type="EMBL" id="JAXCLW010000002">
    <property type="protein sequence ID" value="MDY0882559.1"/>
    <property type="molecule type" value="Genomic_DNA"/>
</dbReference>
<feature type="chain" id="PRO_5045136359" evidence="2">
    <location>
        <begin position="24"/>
        <end position="176"/>
    </location>
</feature>
<keyword evidence="2" id="KW-0732">Signal</keyword>
<dbReference type="InterPro" id="IPR012533">
    <property type="entry name" value="YcnI-copper_dom"/>
</dbReference>
<dbReference type="Gene3D" id="2.60.40.2230">
    <property type="entry name" value="Uncharacterised protein YcnI-like PF07987, DUF1775"/>
    <property type="match status" value="1"/>
</dbReference>